<name>A0AAD5CYJ5_AMBAR</name>
<keyword evidence="1" id="KW-0175">Coiled coil</keyword>
<evidence type="ECO:0000256" key="1">
    <source>
        <dbReference type="SAM" id="Coils"/>
    </source>
</evidence>
<reference evidence="2" key="1">
    <citation type="submission" date="2022-06" db="EMBL/GenBank/DDBJ databases">
        <title>Uncovering the hologenomic basis of an extraordinary plant invasion.</title>
        <authorList>
            <person name="Bieker V.C."/>
            <person name="Martin M.D."/>
            <person name="Gilbert T."/>
            <person name="Hodgins K."/>
            <person name="Battlay P."/>
            <person name="Petersen B."/>
            <person name="Wilson J."/>
        </authorList>
    </citation>
    <scope>NUCLEOTIDE SEQUENCE</scope>
    <source>
        <strain evidence="2">AA19_3_7</strain>
        <tissue evidence="2">Leaf</tissue>
    </source>
</reference>
<organism evidence="2 3">
    <name type="scientific">Ambrosia artemisiifolia</name>
    <name type="common">Common ragweed</name>
    <dbReference type="NCBI Taxonomy" id="4212"/>
    <lineage>
        <taxon>Eukaryota</taxon>
        <taxon>Viridiplantae</taxon>
        <taxon>Streptophyta</taxon>
        <taxon>Embryophyta</taxon>
        <taxon>Tracheophyta</taxon>
        <taxon>Spermatophyta</taxon>
        <taxon>Magnoliopsida</taxon>
        <taxon>eudicotyledons</taxon>
        <taxon>Gunneridae</taxon>
        <taxon>Pentapetalae</taxon>
        <taxon>asterids</taxon>
        <taxon>campanulids</taxon>
        <taxon>Asterales</taxon>
        <taxon>Asteraceae</taxon>
        <taxon>Asteroideae</taxon>
        <taxon>Heliantheae alliance</taxon>
        <taxon>Heliantheae</taxon>
        <taxon>Ambrosia</taxon>
    </lineage>
</organism>
<dbReference type="GO" id="GO:0005739">
    <property type="term" value="C:mitochondrion"/>
    <property type="evidence" value="ECO:0007669"/>
    <property type="project" value="TreeGrafter"/>
</dbReference>
<dbReference type="PANTHER" id="PTHR12499:SF22">
    <property type="entry name" value="OS02G0312500 PROTEIN"/>
    <property type="match status" value="1"/>
</dbReference>
<dbReference type="GO" id="GO:0019216">
    <property type="term" value="P:regulation of lipid metabolic process"/>
    <property type="evidence" value="ECO:0007669"/>
    <property type="project" value="TreeGrafter"/>
</dbReference>
<dbReference type="Proteomes" id="UP001206925">
    <property type="component" value="Unassembled WGS sequence"/>
</dbReference>
<keyword evidence="3" id="KW-1185">Reference proteome</keyword>
<dbReference type="Pfam" id="PF07047">
    <property type="entry name" value="OPA3"/>
    <property type="match status" value="1"/>
</dbReference>
<protein>
    <recommendedName>
        <fullName evidence="4">OPA3-like protein</fullName>
    </recommendedName>
</protein>
<dbReference type="EMBL" id="JAMZMK010006384">
    <property type="protein sequence ID" value="KAI7749344.1"/>
    <property type="molecule type" value="Genomic_DNA"/>
</dbReference>
<evidence type="ECO:0000313" key="3">
    <source>
        <dbReference type="Proteomes" id="UP001206925"/>
    </source>
</evidence>
<gene>
    <name evidence="2" type="ORF">M8C21_032950</name>
</gene>
<dbReference type="AlphaFoldDB" id="A0AAD5CYJ5"/>
<dbReference type="InterPro" id="IPR010754">
    <property type="entry name" value="OPA3-like"/>
</dbReference>
<evidence type="ECO:0008006" key="4">
    <source>
        <dbReference type="Google" id="ProtNLM"/>
    </source>
</evidence>
<feature type="coiled-coil region" evidence="1">
    <location>
        <begin position="159"/>
        <end position="186"/>
    </location>
</feature>
<accession>A0AAD5CYJ5</accession>
<proteinExistence type="predicted"/>
<sequence>MSLDSSNQENLKTKTNRNQTKILLPYIHRDKTSNTWYASHFRVMILPFAKLGTLALKTICKPIAKRIKKEAGRHPQFRFSIINFAQANHRFKTKLQRRIYGHAIDAAIRPLNEEKAVQAAADLLGELFVFTVAGTALILEVQRSSKAEARKEALRKQELEALRQRDDDLAREIEMLKYKINEIEQNAHGQGSSSFLNFRNPLLIEGRKSKGI</sequence>
<comment type="caution">
    <text evidence="2">The sequence shown here is derived from an EMBL/GenBank/DDBJ whole genome shotgun (WGS) entry which is preliminary data.</text>
</comment>
<dbReference type="PANTHER" id="PTHR12499">
    <property type="entry name" value="OPTIC ATROPHY 3 PROTEIN OPA3"/>
    <property type="match status" value="1"/>
</dbReference>
<evidence type="ECO:0000313" key="2">
    <source>
        <dbReference type="EMBL" id="KAI7749344.1"/>
    </source>
</evidence>